<organism evidence="1">
    <name type="scientific">marine metagenome</name>
    <dbReference type="NCBI Taxonomy" id="408172"/>
    <lineage>
        <taxon>unclassified sequences</taxon>
        <taxon>metagenomes</taxon>
        <taxon>ecological metagenomes</taxon>
    </lineage>
</organism>
<evidence type="ECO:0008006" key="2">
    <source>
        <dbReference type="Google" id="ProtNLM"/>
    </source>
</evidence>
<proteinExistence type="predicted"/>
<name>A0A382C240_9ZZZZ</name>
<dbReference type="AlphaFoldDB" id="A0A382C240"/>
<dbReference type="EMBL" id="UINC01032448">
    <property type="protein sequence ID" value="SVB20126.1"/>
    <property type="molecule type" value="Genomic_DNA"/>
</dbReference>
<accession>A0A382C240</accession>
<evidence type="ECO:0000313" key="1">
    <source>
        <dbReference type="EMBL" id="SVB20126.1"/>
    </source>
</evidence>
<sequence length="574" mass="65259">MYTRSVLTIAIVVLAMLPVACGVPQDGTPGTNNNESRGGSYDDLVALFNEFRELERPEPVDGVPDYTAPTIERQYSELRNLQAQLAEFDINDWPISEQIDYHLVRAEMNGLEFFHRVMKPWSTDPYVYWGSSTSTSRPYYGFSDRPAVPEGPGWGELGFDGKPSFPLSSEEVDAYGVRLRALPRILAQGKANISVTEAKHDMALISRRALAVEGELLGEMIAPMKEHHPELVADTEAAWAAVQDYRDWIDENLDKMTAPTGVGTENLNWWLKNVWLLPYDWDEIWTHASSEYDRGLATLKLEEYRNRDLPPLEPAATEEEYLRRHQEAEDHLRRFLLEGEFLTVSADDLAAAYAAYPARPAKSVNQVYEAPSQPRNFLAGIIHEHLGHQLDAIRPITNLSPIRATRRLHEMTHPRREGVANGLGEMLMQAGIFDNQPRMREELAMRSANTSVRAMGDLKFQANELDYAGWNQFEADMSIYGSITLDDSEWWNAGANYNTWDHKKDAVHGPGYELAYLTGFTQFYKLLADRANQLGKDFVMRDFMDEFFAAGQIPVALIRWEMTGLTDEVEKLWQ</sequence>
<reference evidence="1" key="1">
    <citation type="submission" date="2018-05" db="EMBL/GenBank/DDBJ databases">
        <authorList>
            <person name="Lanie J.A."/>
            <person name="Ng W.-L."/>
            <person name="Kazmierczak K.M."/>
            <person name="Andrzejewski T.M."/>
            <person name="Davidsen T.M."/>
            <person name="Wayne K.J."/>
            <person name="Tettelin H."/>
            <person name="Glass J.I."/>
            <person name="Rusch D."/>
            <person name="Podicherti R."/>
            <person name="Tsui H.-C.T."/>
            <person name="Winkler M.E."/>
        </authorList>
    </citation>
    <scope>NUCLEOTIDE SEQUENCE</scope>
</reference>
<gene>
    <name evidence="1" type="ORF">METZ01_LOCUS172980</name>
</gene>
<protein>
    <recommendedName>
        <fullName evidence="2">DUF885 domain-containing protein</fullName>
    </recommendedName>
</protein>